<evidence type="ECO:0000313" key="2">
    <source>
        <dbReference type="Proteomes" id="UP001596484"/>
    </source>
</evidence>
<dbReference type="EMBL" id="JBHTCS010000021">
    <property type="protein sequence ID" value="MFC7449645.1"/>
    <property type="molecule type" value="Genomic_DNA"/>
</dbReference>
<proteinExistence type="predicted"/>
<accession>A0ABW2S0V2</accession>
<dbReference type="RefSeq" id="WP_378406856.1">
    <property type="nucleotide sequence ID" value="NZ_JBHTCS010000021.1"/>
</dbReference>
<dbReference type="Proteomes" id="UP001596484">
    <property type="component" value="Unassembled WGS sequence"/>
</dbReference>
<reference evidence="2" key="1">
    <citation type="journal article" date="2019" name="Int. J. Syst. Evol. Microbiol.">
        <title>The Global Catalogue of Microorganisms (GCM) 10K type strain sequencing project: providing services to taxonomists for standard genome sequencing and annotation.</title>
        <authorList>
            <consortium name="The Broad Institute Genomics Platform"/>
            <consortium name="The Broad Institute Genome Sequencing Center for Infectious Disease"/>
            <person name="Wu L."/>
            <person name="Ma J."/>
        </authorList>
    </citation>
    <scope>NUCLEOTIDE SEQUENCE [LARGE SCALE GENOMIC DNA]</scope>
    <source>
        <strain evidence="2">ICMP 19430</strain>
    </source>
</reference>
<sequence>MRDLGSHTKELVSAVLSYEFDGGEIDACAIDLVRGGEFAEWRDALTDSGLFTDDAVEVIGSAWRRDPELLVDALLDGADEVSRRRLKTIRRPALLPVHVPAARVVAFG</sequence>
<evidence type="ECO:0000313" key="1">
    <source>
        <dbReference type="EMBL" id="MFC7449645.1"/>
    </source>
</evidence>
<name>A0ABW2S0V2_9NOCA</name>
<organism evidence="1 2">
    <name type="scientific">Rhodococcus daqingensis</name>
    <dbReference type="NCBI Taxonomy" id="2479363"/>
    <lineage>
        <taxon>Bacteria</taxon>
        <taxon>Bacillati</taxon>
        <taxon>Actinomycetota</taxon>
        <taxon>Actinomycetes</taxon>
        <taxon>Mycobacteriales</taxon>
        <taxon>Nocardiaceae</taxon>
        <taxon>Rhodococcus</taxon>
    </lineage>
</organism>
<comment type="caution">
    <text evidence="1">The sequence shown here is derived from an EMBL/GenBank/DDBJ whole genome shotgun (WGS) entry which is preliminary data.</text>
</comment>
<protein>
    <submittedName>
        <fullName evidence="1">Uncharacterized protein</fullName>
    </submittedName>
</protein>
<keyword evidence="2" id="KW-1185">Reference proteome</keyword>
<gene>
    <name evidence="1" type="ORF">ACFQS9_17255</name>
</gene>